<keyword evidence="6 13" id="KW-0238">DNA-binding</keyword>
<keyword evidence="17" id="KW-1185">Reference proteome</keyword>
<dbReference type="GO" id="GO:0035277">
    <property type="term" value="P:spiracle morphogenesis, open tracheal system"/>
    <property type="evidence" value="ECO:0007669"/>
    <property type="project" value="UniProtKB-ARBA"/>
</dbReference>
<name>A0AA38MMP5_9CUCU</name>
<dbReference type="GO" id="GO:0007500">
    <property type="term" value="P:mesodermal cell fate determination"/>
    <property type="evidence" value="ECO:0007669"/>
    <property type="project" value="UniProtKB-ARBA"/>
</dbReference>
<keyword evidence="7" id="KW-0010">Activator</keyword>
<dbReference type="GO" id="GO:0045892">
    <property type="term" value="P:negative regulation of DNA-templated transcription"/>
    <property type="evidence" value="ECO:0007669"/>
    <property type="project" value="UniProtKB-ARBA"/>
</dbReference>
<protein>
    <recommendedName>
        <fullName evidence="12">dTCF</fullName>
    </recommendedName>
</protein>
<keyword evidence="9 13" id="KW-0539">Nucleus</keyword>
<keyword evidence="3" id="KW-0879">Wnt signaling pathway</keyword>
<feature type="DNA-binding region" description="HMG box" evidence="13">
    <location>
        <begin position="213"/>
        <end position="281"/>
    </location>
</feature>
<dbReference type="GO" id="GO:0060070">
    <property type="term" value="P:canonical Wnt signaling pathway"/>
    <property type="evidence" value="ECO:0007669"/>
    <property type="project" value="TreeGrafter"/>
</dbReference>
<dbReference type="PANTHER" id="PTHR10373">
    <property type="entry name" value="TRANSCRIPTION FACTOR 7 FAMILY MEMBER"/>
    <property type="match status" value="1"/>
</dbReference>
<feature type="compositionally biased region" description="Low complexity" evidence="14">
    <location>
        <begin position="463"/>
        <end position="473"/>
    </location>
</feature>
<dbReference type="GO" id="GO:0010628">
    <property type="term" value="P:positive regulation of gene expression"/>
    <property type="evidence" value="ECO:0007669"/>
    <property type="project" value="UniProtKB-ARBA"/>
</dbReference>
<feature type="region of interest" description="Disordered" evidence="14">
    <location>
        <begin position="370"/>
        <end position="399"/>
    </location>
</feature>
<proteinExistence type="inferred from homology"/>
<feature type="compositionally biased region" description="Polar residues" evidence="14">
    <location>
        <begin position="194"/>
        <end position="204"/>
    </location>
</feature>
<dbReference type="GO" id="GO:0001222">
    <property type="term" value="F:transcription corepressor binding"/>
    <property type="evidence" value="ECO:0007669"/>
    <property type="project" value="UniProtKB-ARBA"/>
</dbReference>
<comment type="subunit">
    <text evidence="11">Binds to the beta-catenin homolog arm or to gro.</text>
</comment>
<dbReference type="AlphaFoldDB" id="A0AA38MMP5"/>
<dbReference type="SMART" id="SM00398">
    <property type="entry name" value="HMG"/>
    <property type="match status" value="1"/>
</dbReference>
<dbReference type="Proteomes" id="UP001168821">
    <property type="component" value="Unassembled WGS sequence"/>
</dbReference>
<comment type="function">
    <text evidence="10">Segment polarity protein. Functions together with arm to transduce the Wingless (Wg) signal in embryos and in developing adult tissues. Acts as a transcriptional activator, but in the absence of arm, it binds to gro and acts as a transcriptional repressor of wg-responsive genes.</text>
</comment>
<dbReference type="GO" id="GO:0072091">
    <property type="term" value="P:regulation of stem cell proliferation"/>
    <property type="evidence" value="ECO:0007669"/>
    <property type="project" value="UniProtKB-ARBA"/>
</dbReference>
<feature type="compositionally biased region" description="Polar residues" evidence="14">
    <location>
        <begin position="536"/>
        <end position="559"/>
    </location>
</feature>
<evidence type="ECO:0000256" key="11">
    <source>
        <dbReference type="ARBA" id="ARBA00061799"/>
    </source>
</evidence>
<feature type="compositionally biased region" description="Basic and acidic residues" evidence="14">
    <location>
        <begin position="175"/>
        <end position="193"/>
    </location>
</feature>
<evidence type="ECO:0000256" key="1">
    <source>
        <dbReference type="ARBA" id="ARBA00004123"/>
    </source>
</evidence>
<reference evidence="16" key="1">
    <citation type="journal article" date="2023" name="G3 (Bethesda)">
        <title>Whole genome assemblies of Zophobas morio and Tenebrio molitor.</title>
        <authorList>
            <person name="Kaur S."/>
            <person name="Stinson S.A."/>
            <person name="diCenzo G.C."/>
        </authorList>
    </citation>
    <scope>NUCLEOTIDE SEQUENCE</scope>
    <source>
        <strain evidence="16">QUZm001</strain>
    </source>
</reference>
<dbReference type="InterPro" id="IPR009071">
    <property type="entry name" value="HMG_box_dom"/>
</dbReference>
<gene>
    <name evidence="16" type="ORF">Zmor_008024</name>
</gene>
<evidence type="ECO:0000256" key="2">
    <source>
        <dbReference type="ARBA" id="ARBA00006569"/>
    </source>
</evidence>
<dbReference type="GO" id="GO:0001228">
    <property type="term" value="F:DNA-binding transcription activator activity, RNA polymerase II-specific"/>
    <property type="evidence" value="ECO:0007669"/>
    <property type="project" value="UniProtKB-ARBA"/>
</dbReference>
<keyword evidence="4" id="KW-0217">Developmental protein</keyword>
<dbReference type="InterPro" id="IPR024940">
    <property type="entry name" value="TCF/LEF"/>
</dbReference>
<evidence type="ECO:0000256" key="3">
    <source>
        <dbReference type="ARBA" id="ARBA00022687"/>
    </source>
</evidence>
<evidence type="ECO:0000313" key="16">
    <source>
        <dbReference type="EMBL" id="KAJ3663800.1"/>
    </source>
</evidence>
<evidence type="ECO:0000256" key="6">
    <source>
        <dbReference type="ARBA" id="ARBA00023125"/>
    </source>
</evidence>
<evidence type="ECO:0000256" key="8">
    <source>
        <dbReference type="ARBA" id="ARBA00023163"/>
    </source>
</evidence>
<accession>A0AA38MMP5</accession>
<evidence type="ECO:0000313" key="17">
    <source>
        <dbReference type="Proteomes" id="UP001168821"/>
    </source>
</evidence>
<dbReference type="GO" id="GO:0007435">
    <property type="term" value="P:salivary gland morphogenesis"/>
    <property type="evidence" value="ECO:0007669"/>
    <property type="project" value="UniProtKB-ARBA"/>
</dbReference>
<comment type="subcellular location">
    <subcellularLocation>
        <location evidence="1">Nucleus</location>
    </subcellularLocation>
</comment>
<feature type="region of interest" description="Disordered" evidence="14">
    <location>
        <begin position="175"/>
        <end position="213"/>
    </location>
</feature>
<keyword evidence="5" id="KW-0805">Transcription regulation</keyword>
<dbReference type="SMART" id="SM01366">
    <property type="entry name" value="c-clamp"/>
    <property type="match status" value="1"/>
</dbReference>
<keyword evidence="8" id="KW-0804">Transcription</keyword>
<dbReference type="Pfam" id="PF00505">
    <property type="entry name" value="HMG_box"/>
    <property type="match status" value="1"/>
</dbReference>
<feature type="region of interest" description="Disordered" evidence="14">
    <location>
        <begin position="287"/>
        <end position="311"/>
    </location>
</feature>
<evidence type="ECO:0000256" key="9">
    <source>
        <dbReference type="ARBA" id="ARBA00023242"/>
    </source>
</evidence>
<dbReference type="GO" id="GO:0007476">
    <property type="term" value="P:imaginal disc-derived wing morphogenesis"/>
    <property type="evidence" value="ECO:0007669"/>
    <property type="project" value="UniProtKB-ARBA"/>
</dbReference>
<dbReference type="PROSITE" id="PS50118">
    <property type="entry name" value="HMG_BOX_2"/>
    <property type="match status" value="1"/>
</dbReference>
<dbReference type="InterPro" id="IPR036910">
    <property type="entry name" value="HMG_box_dom_sf"/>
</dbReference>
<organism evidence="16 17">
    <name type="scientific">Zophobas morio</name>
    <dbReference type="NCBI Taxonomy" id="2755281"/>
    <lineage>
        <taxon>Eukaryota</taxon>
        <taxon>Metazoa</taxon>
        <taxon>Ecdysozoa</taxon>
        <taxon>Arthropoda</taxon>
        <taxon>Hexapoda</taxon>
        <taxon>Insecta</taxon>
        <taxon>Pterygota</taxon>
        <taxon>Neoptera</taxon>
        <taxon>Endopterygota</taxon>
        <taxon>Coleoptera</taxon>
        <taxon>Polyphaga</taxon>
        <taxon>Cucujiformia</taxon>
        <taxon>Tenebrionidae</taxon>
        <taxon>Zophobas</taxon>
    </lineage>
</organism>
<evidence type="ECO:0000256" key="4">
    <source>
        <dbReference type="ARBA" id="ARBA00022716"/>
    </source>
</evidence>
<comment type="similarity">
    <text evidence="2">Belongs to the TCF/LEF family.</text>
</comment>
<dbReference type="Gene3D" id="1.10.30.10">
    <property type="entry name" value="High mobility group box domain"/>
    <property type="match status" value="2"/>
</dbReference>
<feature type="region of interest" description="Disordered" evidence="14">
    <location>
        <begin position="30"/>
        <end position="49"/>
    </location>
</feature>
<keyword evidence="4" id="KW-0709">Segmentation polarity protein</keyword>
<feature type="domain" description="HMG box" evidence="15">
    <location>
        <begin position="213"/>
        <end position="281"/>
    </location>
</feature>
<evidence type="ECO:0000256" key="5">
    <source>
        <dbReference type="ARBA" id="ARBA00023015"/>
    </source>
</evidence>
<dbReference type="GO" id="GO:0019900">
    <property type="term" value="F:kinase binding"/>
    <property type="evidence" value="ECO:0007669"/>
    <property type="project" value="UniProtKB-ARBA"/>
</dbReference>
<dbReference type="GO" id="GO:0007367">
    <property type="term" value="P:segment polarity determination"/>
    <property type="evidence" value="ECO:0007669"/>
    <property type="project" value="UniProtKB-KW"/>
</dbReference>
<evidence type="ECO:0000256" key="10">
    <source>
        <dbReference type="ARBA" id="ARBA00053480"/>
    </source>
</evidence>
<evidence type="ECO:0000256" key="13">
    <source>
        <dbReference type="PROSITE-ProRule" id="PRU00267"/>
    </source>
</evidence>
<dbReference type="PANTHER" id="PTHR10373:SF38">
    <property type="entry name" value="PROTEIN PANGOLIN, ISOFORM J"/>
    <property type="match status" value="1"/>
</dbReference>
<evidence type="ECO:0000256" key="14">
    <source>
        <dbReference type="SAM" id="MobiDB-lite"/>
    </source>
</evidence>
<feature type="region of interest" description="Disordered" evidence="14">
    <location>
        <begin position="512"/>
        <end position="572"/>
    </location>
</feature>
<comment type="caution">
    <text evidence="16">The sequence shown here is derived from an EMBL/GenBank/DDBJ whole genome shotgun (WGS) entry which is preliminary data.</text>
</comment>
<evidence type="ECO:0000256" key="7">
    <source>
        <dbReference type="ARBA" id="ARBA00023159"/>
    </source>
</evidence>
<dbReference type="GO" id="GO:0000785">
    <property type="term" value="C:chromatin"/>
    <property type="evidence" value="ECO:0007669"/>
    <property type="project" value="TreeGrafter"/>
</dbReference>
<dbReference type="GO" id="GO:1990907">
    <property type="term" value="C:beta-catenin-TCF complex"/>
    <property type="evidence" value="ECO:0007669"/>
    <property type="project" value="TreeGrafter"/>
</dbReference>
<sequence>MEADEPLNLTIKKMPIAIVAPFTIVEPKANNAPEDLSTKPPKGDQGLDLTKTKDTNLEANLSHNEQLRKYLCKNQSDSDYHRNTFTERDKLLDLYKNLPNDSIYSFINNLTDHKLLNAWYMNAVLAQQNPYLNPRKNEAIDNNRILNNLLDKKPYSSYKFPTNFDALIVNEMRPEKAESKKDKKGSQVDHKNNLGDSKNNQDGNNGEKKKPHIKKPLNAFMLYMKEMRAKVVAECTLKESAAINQILGRRWHSLSREEQAKYYEKARQERQLHMQLYPGWSARDNYGYGTKKKKRKKERTPVESGGPRRPASETCIRARAEWVGGRLAGLGSCARLLLVPAWHALGREEQAKYYELARRERQLHMQLYPDWSSRANATRGKKRKRKQDPADGGNSMKKCRARYGLDQQNQWCKPCRRKKKCIRYMEAGDGNDGNQSDDNLGSCGSMGDAHTPPEDDAESLNQSISSPGALSGLSSLTSPGGMVLPSPSTSVASPSVSVASPYMLQSPLTPHEAFDVKLPPPHPHQPPRNPVGTNPHDINNPLSVNQLTGQCVRNDSSDTSGKETTRSIISVT</sequence>
<feature type="region of interest" description="Disordered" evidence="14">
    <location>
        <begin position="427"/>
        <end position="473"/>
    </location>
</feature>
<evidence type="ECO:0000256" key="12">
    <source>
        <dbReference type="ARBA" id="ARBA00080285"/>
    </source>
</evidence>
<evidence type="ECO:0000259" key="15">
    <source>
        <dbReference type="PROSITE" id="PS50118"/>
    </source>
</evidence>
<dbReference type="FunFam" id="1.10.30.10:FF:000001">
    <property type="entry name" value="transcription factor 7 isoform X2"/>
    <property type="match status" value="1"/>
</dbReference>
<dbReference type="CDD" id="cd21996">
    <property type="entry name" value="HMG-box_TCF7-like"/>
    <property type="match status" value="1"/>
</dbReference>
<feature type="compositionally biased region" description="Pro residues" evidence="14">
    <location>
        <begin position="518"/>
        <end position="529"/>
    </location>
</feature>
<dbReference type="GO" id="GO:0000978">
    <property type="term" value="F:RNA polymerase II cis-regulatory region sequence-specific DNA binding"/>
    <property type="evidence" value="ECO:0007669"/>
    <property type="project" value="TreeGrafter"/>
</dbReference>
<feature type="compositionally biased region" description="Low complexity" evidence="14">
    <location>
        <begin position="432"/>
        <end position="441"/>
    </location>
</feature>
<dbReference type="EMBL" id="JALNTZ010000002">
    <property type="protein sequence ID" value="KAJ3663800.1"/>
    <property type="molecule type" value="Genomic_DNA"/>
</dbReference>
<dbReference type="SUPFAM" id="SSF47095">
    <property type="entry name" value="HMG-box"/>
    <property type="match status" value="2"/>
</dbReference>